<name>A0A511FA45_9CELL</name>
<organism evidence="2 4">
    <name type="scientific">Cellulomonas hominis</name>
    <dbReference type="NCBI Taxonomy" id="156981"/>
    <lineage>
        <taxon>Bacteria</taxon>
        <taxon>Bacillati</taxon>
        <taxon>Actinomycetota</taxon>
        <taxon>Actinomycetes</taxon>
        <taxon>Micrococcales</taxon>
        <taxon>Cellulomonadaceae</taxon>
        <taxon>Cellulomonas</taxon>
    </lineage>
</organism>
<dbReference type="SUPFAM" id="SSF56281">
    <property type="entry name" value="Metallo-hydrolase/oxidoreductase"/>
    <property type="match status" value="1"/>
</dbReference>
<evidence type="ECO:0000313" key="5">
    <source>
        <dbReference type="Proteomes" id="UP000564629"/>
    </source>
</evidence>
<dbReference type="EMBL" id="BJVQ01000011">
    <property type="protein sequence ID" value="GEL46136.1"/>
    <property type="molecule type" value="Genomic_DNA"/>
</dbReference>
<dbReference type="Proteomes" id="UP000321723">
    <property type="component" value="Unassembled WGS sequence"/>
</dbReference>
<dbReference type="PANTHER" id="PTHR42951">
    <property type="entry name" value="METALLO-BETA-LACTAMASE DOMAIN-CONTAINING"/>
    <property type="match status" value="1"/>
</dbReference>
<proteinExistence type="predicted"/>
<dbReference type="InterPro" id="IPR036866">
    <property type="entry name" value="RibonucZ/Hydroxyglut_hydro"/>
</dbReference>
<evidence type="ECO:0000313" key="4">
    <source>
        <dbReference type="Proteomes" id="UP000321723"/>
    </source>
</evidence>
<reference evidence="2 4" key="1">
    <citation type="submission" date="2019-07" db="EMBL/GenBank/DDBJ databases">
        <title>Whole genome shotgun sequence of Cellulomonas hominis NBRC 16055.</title>
        <authorList>
            <person name="Hosoyama A."/>
            <person name="Uohara A."/>
            <person name="Ohji S."/>
            <person name="Ichikawa N."/>
        </authorList>
    </citation>
    <scope>NUCLEOTIDE SEQUENCE [LARGE SCALE GENOMIC DNA]</scope>
    <source>
        <strain evidence="2 4">NBRC 16055</strain>
    </source>
</reference>
<dbReference type="InterPro" id="IPR001279">
    <property type="entry name" value="Metallo-B-lactamas"/>
</dbReference>
<dbReference type="Gene3D" id="3.60.15.10">
    <property type="entry name" value="Ribonuclease Z/Hydroxyacylglutathione hydrolase-like"/>
    <property type="match status" value="1"/>
</dbReference>
<feature type="domain" description="Metallo-beta-lactamase" evidence="1">
    <location>
        <begin position="17"/>
        <end position="226"/>
    </location>
</feature>
<gene>
    <name evidence="2" type="ORF">CHO01_12520</name>
    <name evidence="3" type="ORF">HNR08_004114</name>
</gene>
<reference evidence="3 5" key="2">
    <citation type="submission" date="2020-08" db="EMBL/GenBank/DDBJ databases">
        <title>Sequencing the genomes of 1000 actinobacteria strains.</title>
        <authorList>
            <person name="Klenk H.-P."/>
        </authorList>
    </citation>
    <scope>NUCLEOTIDE SEQUENCE [LARGE SCALE GENOMIC DNA]</scope>
    <source>
        <strain evidence="3 5">DSM 9581</strain>
    </source>
</reference>
<evidence type="ECO:0000259" key="1">
    <source>
        <dbReference type="SMART" id="SM00849"/>
    </source>
</evidence>
<evidence type="ECO:0000313" key="2">
    <source>
        <dbReference type="EMBL" id="GEL46136.1"/>
    </source>
</evidence>
<dbReference type="RefSeq" id="WP_146835234.1">
    <property type="nucleotide sequence ID" value="NZ_BJVQ01000011.1"/>
</dbReference>
<dbReference type="EMBL" id="JACHDN010000001">
    <property type="protein sequence ID" value="MBB5475378.1"/>
    <property type="molecule type" value="Genomic_DNA"/>
</dbReference>
<dbReference type="Pfam" id="PF00753">
    <property type="entry name" value="Lactamase_B"/>
    <property type="match status" value="1"/>
</dbReference>
<dbReference type="AlphaFoldDB" id="A0A511FA45"/>
<dbReference type="SMART" id="SM00849">
    <property type="entry name" value="Lactamase_B"/>
    <property type="match status" value="1"/>
</dbReference>
<dbReference type="GO" id="GO:0016787">
    <property type="term" value="F:hydrolase activity"/>
    <property type="evidence" value="ECO:0007669"/>
    <property type="project" value="UniProtKB-KW"/>
</dbReference>
<dbReference type="InterPro" id="IPR050855">
    <property type="entry name" value="NDM-1-like"/>
</dbReference>
<dbReference type="PANTHER" id="PTHR42951:SF14">
    <property type="entry name" value="METALLO-BETA-LACTAMASE SUPERFAMILY PROTEIN"/>
    <property type="match status" value="1"/>
</dbReference>
<protein>
    <submittedName>
        <fullName evidence="2">Beta-lactamase-like protein</fullName>
    </submittedName>
    <submittedName>
        <fullName evidence="3">Glyoxylase-like metal-dependent hydrolase (Beta-lactamase superfamily II)</fullName>
    </submittedName>
</protein>
<keyword evidence="4" id="KW-1185">Reference proteome</keyword>
<dbReference type="OrthoDB" id="2971563at2"/>
<comment type="caution">
    <text evidence="2">The sequence shown here is derived from an EMBL/GenBank/DDBJ whole genome shotgun (WGS) entry which is preliminary data.</text>
</comment>
<sequence length="247" mass="25867">MRVSVPAPGVARLTHASVNLYVLADERGATVVDAGLPRMWTALPRALAAVDRTPADVRAVVLTHAHFDHVGFARRAMQQLGTDVWVHPADAHLAAHPYRYAHENPRAVYPLRHPRAALTLAAMVGAGAARVRGVRVVRSILPGRRLKVPGRPEVIACPGHTAGSVALHLPDRGVLLTGDALVTLDPYTKRTGPRIVAGAATADSAQNLESLAALAATGAGLLLPGHGEPWTRGAAEAVRLALEAGPS</sequence>
<evidence type="ECO:0000313" key="3">
    <source>
        <dbReference type="EMBL" id="MBB5475378.1"/>
    </source>
</evidence>
<keyword evidence="3" id="KW-0378">Hydrolase</keyword>
<dbReference type="Proteomes" id="UP000564629">
    <property type="component" value="Unassembled WGS sequence"/>
</dbReference>
<accession>A0A511FA45</accession>